<proteinExistence type="predicted"/>
<accession>A0A6J4SBL2</accession>
<name>A0A6J4SBL2_9SPHN</name>
<feature type="non-terminal residue" evidence="2">
    <location>
        <position position="1"/>
    </location>
</feature>
<gene>
    <name evidence="2" type="ORF">AVDCRST_MAG44-222</name>
</gene>
<sequence>CVKFYSCPRRLSPSSQLPPPRATAQATSASKAASYSRRTWTSKASSSSRIPKLRTFWKTMSPKSSSIVALIWTLSPASTSVRSGLKA</sequence>
<protein>
    <submittedName>
        <fullName evidence="2">Uncharacterized protein</fullName>
    </submittedName>
</protein>
<evidence type="ECO:0000256" key="1">
    <source>
        <dbReference type="SAM" id="MobiDB-lite"/>
    </source>
</evidence>
<dbReference type="AlphaFoldDB" id="A0A6J4SBL2"/>
<feature type="compositionally biased region" description="Low complexity" evidence="1">
    <location>
        <begin position="22"/>
        <end position="39"/>
    </location>
</feature>
<feature type="region of interest" description="Disordered" evidence="1">
    <location>
        <begin position="1"/>
        <end position="49"/>
    </location>
</feature>
<dbReference type="EMBL" id="CADCVY010000016">
    <property type="protein sequence ID" value="CAA9491287.1"/>
    <property type="molecule type" value="Genomic_DNA"/>
</dbReference>
<reference evidence="2" key="1">
    <citation type="submission" date="2020-02" db="EMBL/GenBank/DDBJ databases">
        <authorList>
            <person name="Meier V. D."/>
        </authorList>
    </citation>
    <scope>NUCLEOTIDE SEQUENCE</scope>
    <source>
        <strain evidence="2">AVDCRST_MAG44</strain>
    </source>
</reference>
<feature type="non-terminal residue" evidence="2">
    <location>
        <position position="87"/>
    </location>
</feature>
<evidence type="ECO:0000313" key="2">
    <source>
        <dbReference type="EMBL" id="CAA9491287.1"/>
    </source>
</evidence>
<organism evidence="2">
    <name type="scientific">uncultured Sphingomonas sp</name>
    <dbReference type="NCBI Taxonomy" id="158754"/>
    <lineage>
        <taxon>Bacteria</taxon>
        <taxon>Pseudomonadati</taxon>
        <taxon>Pseudomonadota</taxon>
        <taxon>Alphaproteobacteria</taxon>
        <taxon>Sphingomonadales</taxon>
        <taxon>Sphingomonadaceae</taxon>
        <taxon>Sphingomonas</taxon>
        <taxon>environmental samples</taxon>
    </lineage>
</organism>